<dbReference type="PROSITE" id="PS50105">
    <property type="entry name" value="SAM_DOMAIN"/>
    <property type="match status" value="1"/>
</dbReference>
<dbReference type="InterPro" id="IPR058914">
    <property type="entry name" value="LIPB1/2_CC"/>
</dbReference>
<dbReference type="RefSeq" id="XP_029348695.1">
    <property type="nucleotide sequence ID" value="XM_029492835.1"/>
</dbReference>
<dbReference type="InterPro" id="IPR013761">
    <property type="entry name" value="SAM/pointed_sf"/>
</dbReference>
<feature type="domain" description="SAM" evidence="5">
    <location>
        <begin position="348"/>
        <end position="406"/>
    </location>
</feature>
<organism evidence="6 7">
    <name type="scientific">Acyrthosiphon pisum</name>
    <name type="common">Pea aphid</name>
    <dbReference type="NCBI Taxonomy" id="7029"/>
    <lineage>
        <taxon>Eukaryota</taxon>
        <taxon>Metazoa</taxon>
        <taxon>Ecdysozoa</taxon>
        <taxon>Arthropoda</taxon>
        <taxon>Hexapoda</taxon>
        <taxon>Insecta</taxon>
        <taxon>Pterygota</taxon>
        <taxon>Neoptera</taxon>
        <taxon>Paraneoptera</taxon>
        <taxon>Hemiptera</taxon>
        <taxon>Sternorrhyncha</taxon>
        <taxon>Aphidomorpha</taxon>
        <taxon>Aphidoidea</taxon>
        <taxon>Aphididae</taxon>
        <taxon>Macrosiphini</taxon>
        <taxon>Acyrthosiphon</taxon>
    </lineage>
</organism>
<proteinExistence type="inferred from homology"/>
<dbReference type="InterPro" id="IPR037617">
    <property type="entry name" value="LIPB1/2_SAM_1"/>
</dbReference>
<dbReference type="Gene3D" id="1.10.150.50">
    <property type="entry name" value="Transcription Factor, Ets-1"/>
    <property type="match status" value="3"/>
</dbReference>
<dbReference type="Pfam" id="PF26022">
    <property type="entry name" value="CC_Liprin_beta"/>
    <property type="match status" value="1"/>
</dbReference>
<dbReference type="GO" id="GO:0007528">
    <property type="term" value="P:neuromuscular junction development"/>
    <property type="evidence" value="ECO:0007669"/>
    <property type="project" value="TreeGrafter"/>
</dbReference>
<dbReference type="Proteomes" id="UP000007819">
    <property type="component" value="Chromosome X"/>
</dbReference>
<dbReference type="Pfam" id="PF07647">
    <property type="entry name" value="SAM_2"/>
    <property type="match status" value="1"/>
</dbReference>
<evidence type="ECO:0000259" key="5">
    <source>
        <dbReference type="PROSITE" id="PS50105"/>
    </source>
</evidence>
<evidence type="ECO:0000313" key="7">
    <source>
        <dbReference type="Proteomes" id="UP000007819"/>
    </source>
</evidence>
<keyword evidence="7" id="KW-1185">Reference proteome</keyword>
<dbReference type="CDD" id="cd09566">
    <property type="entry name" value="SAM_liprin-beta1_2_repeat2"/>
    <property type="match status" value="1"/>
</dbReference>
<keyword evidence="3 4" id="KW-0175">Coiled coil</keyword>
<feature type="coiled-coil region" evidence="4">
    <location>
        <begin position="93"/>
        <end position="124"/>
    </location>
</feature>
<dbReference type="SUPFAM" id="SSF47769">
    <property type="entry name" value="SAM/Pointed domain"/>
    <property type="match status" value="2"/>
</dbReference>
<dbReference type="OrthoDB" id="6516566at2759"/>
<evidence type="ECO:0000256" key="1">
    <source>
        <dbReference type="ARBA" id="ARBA00007547"/>
    </source>
</evidence>
<reference evidence="6" key="2">
    <citation type="submission" date="2022-06" db="UniProtKB">
        <authorList>
            <consortium name="EnsemblMetazoa"/>
        </authorList>
    </citation>
    <scope>IDENTIFICATION</scope>
</reference>
<comment type="similarity">
    <text evidence="1">Belongs to the liprin family. Liprin-beta subfamily.</text>
</comment>
<evidence type="ECO:0000256" key="2">
    <source>
        <dbReference type="ARBA" id="ARBA00022737"/>
    </source>
</evidence>
<dbReference type="InterPro" id="IPR001660">
    <property type="entry name" value="SAM"/>
</dbReference>
<dbReference type="SMART" id="SM00454">
    <property type="entry name" value="SAM"/>
    <property type="match status" value="2"/>
</dbReference>
<evidence type="ECO:0000313" key="6">
    <source>
        <dbReference type="EnsemblMetazoa" id="XP_029348695.1"/>
    </source>
</evidence>
<dbReference type="CDD" id="cd09563">
    <property type="entry name" value="SAM_liprin-beta1_2_repeat1"/>
    <property type="match status" value="1"/>
</dbReference>
<dbReference type="Pfam" id="PF00536">
    <property type="entry name" value="SAM_1"/>
    <property type="match status" value="1"/>
</dbReference>
<accession>A0A8R2NUY9</accession>
<dbReference type="InterPro" id="IPR037618">
    <property type="entry name" value="LIPB1/2_SAM_2nd"/>
</dbReference>
<reference evidence="7" key="1">
    <citation type="submission" date="2010-06" db="EMBL/GenBank/DDBJ databases">
        <authorList>
            <person name="Jiang H."/>
            <person name="Abraham K."/>
            <person name="Ali S."/>
            <person name="Alsbrooks S.L."/>
            <person name="Anim B.N."/>
            <person name="Anosike U.S."/>
            <person name="Attaway T."/>
            <person name="Bandaranaike D.P."/>
            <person name="Battles P.K."/>
            <person name="Bell S.N."/>
            <person name="Bell A.V."/>
            <person name="Beltran B."/>
            <person name="Bickham C."/>
            <person name="Bustamante Y."/>
            <person name="Caleb T."/>
            <person name="Canada A."/>
            <person name="Cardenas V."/>
            <person name="Carter K."/>
            <person name="Chacko J."/>
            <person name="Chandrabose M.N."/>
            <person name="Chavez D."/>
            <person name="Chavez A."/>
            <person name="Chen L."/>
            <person name="Chu H.-S."/>
            <person name="Claassen K.J."/>
            <person name="Cockrell R."/>
            <person name="Collins M."/>
            <person name="Cooper J.A."/>
            <person name="Cree A."/>
            <person name="Curry S.M."/>
            <person name="Da Y."/>
            <person name="Dao M.D."/>
            <person name="Das B."/>
            <person name="Davila M.-L."/>
            <person name="Davy-Carroll L."/>
            <person name="Denson S."/>
            <person name="Dinh H."/>
            <person name="Ebong V.E."/>
            <person name="Edwards J.R."/>
            <person name="Egan A."/>
            <person name="El-Daye J."/>
            <person name="Escobedo L."/>
            <person name="Fernandez S."/>
            <person name="Fernando P.R."/>
            <person name="Flagg N."/>
            <person name="Forbes L.D."/>
            <person name="Fowler R.G."/>
            <person name="Fu Q."/>
            <person name="Gabisi R.A."/>
            <person name="Ganer J."/>
            <person name="Garbino Pronczuk A."/>
            <person name="Garcia R.M."/>
            <person name="Garner T."/>
            <person name="Garrett T.E."/>
            <person name="Gonzalez D.A."/>
            <person name="Hamid H."/>
            <person name="Hawkins E.S."/>
            <person name="Hirani K."/>
            <person name="Hogues M.E."/>
            <person name="Hollins B."/>
            <person name="Hsiao C.-H."/>
            <person name="Jabil R."/>
            <person name="James M.L."/>
            <person name="Jhangiani S.N."/>
            <person name="Johnson B."/>
            <person name="Johnson Q."/>
            <person name="Joshi V."/>
            <person name="Kalu J.B."/>
            <person name="Kam C."/>
            <person name="Kashfia A."/>
            <person name="Keebler J."/>
            <person name="Kisamo H."/>
            <person name="Kovar C.L."/>
            <person name="Lago L.A."/>
            <person name="Lai C.-Y."/>
            <person name="Laidlaw J."/>
            <person name="Lara F."/>
            <person name="Le T.-K."/>
            <person name="Lee S.L."/>
            <person name="Legall F.H."/>
            <person name="Lemon S.J."/>
            <person name="Lewis L.R."/>
            <person name="Li B."/>
            <person name="Liu Y."/>
            <person name="Liu Y.-S."/>
            <person name="Lopez J."/>
            <person name="Lozado R.J."/>
            <person name="Lu J."/>
            <person name="Madu R.C."/>
            <person name="Maheshwari M."/>
            <person name="Maheshwari R."/>
            <person name="Malloy K."/>
            <person name="Martinez E."/>
            <person name="Mathew T."/>
            <person name="Mercado I.C."/>
            <person name="Mercado C."/>
            <person name="Meyer B."/>
            <person name="Montgomery K."/>
            <person name="Morgan M.B."/>
            <person name="Munidasa M."/>
            <person name="Nazareth L.V."/>
            <person name="Nelson J."/>
            <person name="Ng B.M."/>
            <person name="Nguyen N.B."/>
            <person name="Nguyen P.Q."/>
            <person name="Nguyen T."/>
            <person name="Obregon M."/>
            <person name="Okwuonu G.O."/>
            <person name="Onwere C.G."/>
            <person name="Orozco G."/>
            <person name="Parra A."/>
            <person name="Patel S."/>
            <person name="Patil S."/>
            <person name="Perez A."/>
            <person name="Perez Y."/>
            <person name="Pham C."/>
            <person name="Primus E.L."/>
            <person name="Pu L.-L."/>
            <person name="Puazo M."/>
            <person name="Qin X."/>
            <person name="Quiroz J.B."/>
            <person name="Reese J."/>
            <person name="Richards S."/>
            <person name="Rives C.M."/>
            <person name="Robberts R."/>
            <person name="Ruiz S.J."/>
            <person name="Ruiz M.J."/>
            <person name="Santibanez J."/>
            <person name="Schneider B.W."/>
            <person name="Sisson I."/>
            <person name="Smith M."/>
            <person name="Sodergren E."/>
            <person name="Song X.-Z."/>
            <person name="Song B.B."/>
            <person name="Summersgill H."/>
            <person name="Thelus R."/>
            <person name="Thornton R.D."/>
            <person name="Trejos Z.Y."/>
            <person name="Usmani K."/>
            <person name="Vattathil S."/>
            <person name="Villasana D."/>
            <person name="Walker D.L."/>
            <person name="Wang S."/>
            <person name="Wang K."/>
            <person name="White C.S."/>
            <person name="Williams A.C."/>
            <person name="Williamson J."/>
            <person name="Wilson K."/>
            <person name="Woghiren I.O."/>
            <person name="Woodworth J.R."/>
            <person name="Worley K.C."/>
            <person name="Wright R.A."/>
            <person name="Wu W."/>
            <person name="Young L."/>
            <person name="Zhang L."/>
            <person name="Zhang J."/>
            <person name="Zhu Y."/>
            <person name="Muzny D.M."/>
            <person name="Weinstock G."/>
            <person name="Gibbs R.A."/>
        </authorList>
    </citation>
    <scope>NUCLEOTIDE SEQUENCE [LARGE SCALE GENOMIC DNA]</scope>
    <source>
        <strain evidence="7">LSR1</strain>
    </source>
</reference>
<dbReference type="InterPro" id="IPR029515">
    <property type="entry name" value="Liprin"/>
</dbReference>
<dbReference type="AlphaFoldDB" id="A0A8R2NUY9"/>
<sequence length="555" mass="64332">MMNNDQDEELKLSKTHFDAIKLLEGALQKMDGIISTEPTSNSNCFTNSNGQTVLNNFIQQENSEDSSDHLESKLRVSMLNNQVDILLRKLNHLEKYLLQQNDLRKKAESKLQEEMILKSKLETEKLEVIAMLTNLKLVNVRLTKENMDLKEMIINNLNAQNSITSSCTSEVVNSQFQRSKNHGSRFYCSLPRHKISKLLNDITESCANLMNRKSQFDKCSSAPNLVDSKHDCQNEQILENNSSLFSSTKIYSFQNSNLLFSELNRQQLRDWFAEQGIDYVLEGSKLWPTSGKELISSSISEIDEKFKFKHWLHRKKLILAIQFEKDPNKLFDEDKYLAKARYLNTSWVLQWLDDIGLPQYKEPFSLAAINGTLLNRLTKDDFLMMPFENSDLHFSSLRYGIKVLRKNNFDPECLIRRSNTNKNDDDCNLSLWTTHRVMEWLCSVNLAEYASNLRGSGVHGGLIVYDDRFTSELLADILFIQQSKTLLRRHLSIQFSQLIGRDLNQKKRDDQCKPKYRPLTISSKTKIQKKSQFSLKRKKHNNELSIGDLICPMDD</sequence>
<evidence type="ECO:0000256" key="3">
    <source>
        <dbReference type="ARBA" id="ARBA00023054"/>
    </source>
</evidence>
<name>A0A8R2NUY9_ACYPI</name>
<dbReference type="PANTHER" id="PTHR12587">
    <property type="entry name" value="LAR INTERACTING PROTEIN LIP -RELATED PROTEIN"/>
    <property type="match status" value="1"/>
</dbReference>
<keyword evidence="2" id="KW-0677">Repeat</keyword>
<protein>
    <recommendedName>
        <fullName evidence="5">SAM domain-containing protein</fullName>
    </recommendedName>
</protein>
<dbReference type="GeneID" id="100163523"/>
<dbReference type="GO" id="GO:0048786">
    <property type="term" value="C:presynaptic active zone"/>
    <property type="evidence" value="ECO:0007669"/>
    <property type="project" value="TreeGrafter"/>
</dbReference>
<dbReference type="EnsemblMetazoa" id="XM_029492835.1">
    <property type="protein sequence ID" value="XP_029348695.1"/>
    <property type="gene ID" value="LOC100163523"/>
</dbReference>
<dbReference type="PANTHER" id="PTHR12587:SF14">
    <property type="entry name" value="AT31531P"/>
    <property type="match status" value="1"/>
</dbReference>
<evidence type="ECO:0000256" key="4">
    <source>
        <dbReference type="SAM" id="Coils"/>
    </source>
</evidence>
<dbReference type="KEGG" id="api:100163523"/>